<gene>
    <name evidence="3" type="ORF">THITH_04715</name>
</gene>
<dbReference type="GO" id="GO:0009117">
    <property type="term" value="P:nucleotide metabolic process"/>
    <property type="evidence" value="ECO:0007669"/>
    <property type="project" value="TreeGrafter"/>
</dbReference>
<dbReference type="EMBL" id="CP007029">
    <property type="protein sequence ID" value="AHE97680.1"/>
    <property type="molecule type" value="Genomic_DNA"/>
</dbReference>
<dbReference type="STRING" id="713585.THITH_04715"/>
<dbReference type="InterPro" id="IPR001310">
    <property type="entry name" value="Histidine_triad_HIT"/>
</dbReference>
<reference evidence="3 4" key="1">
    <citation type="submission" date="2013-12" db="EMBL/GenBank/DDBJ databases">
        <authorList>
            <consortium name="DOE Joint Genome Institute"/>
            <person name="Muyzer G."/>
            <person name="Huntemann M."/>
            <person name="Han J."/>
            <person name="Chen A."/>
            <person name="Kyrpides N."/>
            <person name="Mavromatis K."/>
            <person name="Markowitz V."/>
            <person name="Palaniappan K."/>
            <person name="Ivanova N."/>
            <person name="Schaumberg A."/>
            <person name="Pati A."/>
            <person name="Liolios K."/>
            <person name="Nordberg H.P."/>
            <person name="Cantor M.N."/>
            <person name="Hua S.X."/>
            <person name="Woyke T."/>
        </authorList>
    </citation>
    <scope>NUCLEOTIDE SEQUENCE [LARGE SCALE GENOMIC DNA]</scope>
    <source>
        <strain evidence="3 4">ARh 1</strain>
    </source>
</reference>
<dbReference type="GO" id="GO:0016787">
    <property type="term" value="F:hydrolase activity"/>
    <property type="evidence" value="ECO:0007669"/>
    <property type="project" value="UniProtKB-KW"/>
</dbReference>
<keyword evidence="4" id="KW-1185">Reference proteome</keyword>
<dbReference type="HOGENOM" id="CLU_147458_0_0_6"/>
<accession>W0DLE1</accession>
<dbReference type="PROSITE" id="PS51084">
    <property type="entry name" value="HIT_2"/>
    <property type="match status" value="1"/>
</dbReference>
<evidence type="ECO:0000259" key="2">
    <source>
        <dbReference type="PROSITE" id="PS51084"/>
    </source>
</evidence>
<evidence type="ECO:0000313" key="3">
    <source>
        <dbReference type="EMBL" id="AHE97680.1"/>
    </source>
</evidence>
<dbReference type="InterPro" id="IPR011146">
    <property type="entry name" value="HIT-like"/>
</dbReference>
<dbReference type="InterPro" id="IPR036265">
    <property type="entry name" value="HIT-like_sf"/>
</dbReference>
<sequence>MTSPQPDQNCYFCRVSAGLADPFIFENRSFIGIFDTNPVNPGHALVIPRRHVVSLFELNETEQSDYFDAVRGVRQAIEATDMNDLCRNMLDRDYLRERPKGHIEAVLKGPFLNRRPDRGARDARATSAGACYTESVHHQQVRFRQALG</sequence>
<dbReference type="RefSeq" id="WP_006749030.1">
    <property type="nucleotide sequence ID" value="NZ_CP007029.1"/>
</dbReference>
<evidence type="ECO:0000313" key="4">
    <source>
        <dbReference type="Proteomes" id="UP000005289"/>
    </source>
</evidence>
<dbReference type="Proteomes" id="UP000005289">
    <property type="component" value="Chromosome"/>
</dbReference>
<protein>
    <submittedName>
        <fullName evidence="3">HIT family hydrolase</fullName>
    </submittedName>
</protein>
<dbReference type="Pfam" id="PF01230">
    <property type="entry name" value="HIT"/>
    <property type="match status" value="1"/>
</dbReference>
<dbReference type="SUPFAM" id="SSF54197">
    <property type="entry name" value="HIT-like"/>
    <property type="match status" value="1"/>
</dbReference>
<proteinExistence type="predicted"/>
<name>W0DLE1_9GAMM</name>
<feature type="domain" description="HIT" evidence="2">
    <location>
        <begin position="11"/>
        <end position="78"/>
    </location>
</feature>
<dbReference type="AlphaFoldDB" id="W0DLE1"/>
<dbReference type="PANTHER" id="PTHR46648:SF1">
    <property type="entry name" value="ADENOSINE 5'-MONOPHOSPHORAMIDASE HNT1"/>
    <property type="match status" value="1"/>
</dbReference>
<dbReference type="OrthoDB" id="9784774at2"/>
<dbReference type="PANTHER" id="PTHR46648">
    <property type="entry name" value="HIT FAMILY PROTEIN 1"/>
    <property type="match status" value="1"/>
</dbReference>
<comment type="caution">
    <text evidence="1">Lacks conserved residue(s) required for the propagation of feature annotation.</text>
</comment>
<keyword evidence="3" id="KW-0378">Hydrolase</keyword>
<dbReference type="KEGG" id="tti:THITH_04715"/>
<evidence type="ECO:0000256" key="1">
    <source>
        <dbReference type="PROSITE-ProRule" id="PRU00464"/>
    </source>
</evidence>
<organism evidence="3 4">
    <name type="scientific">Thioalkalivibrio paradoxus ARh 1</name>
    <dbReference type="NCBI Taxonomy" id="713585"/>
    <lineage>
        <taxon>Bacteria</taxon>
        <taxon>Pseudomonadati</taxon>
        <taxon>Pseudomonadota</taxon>
        <taxon>Gammaproteobacteria</taxon>
        <taxon>Chromatiales</taxon>
        <taxon>Ectothiorhodospiraceae</taxon>
        <taxon>Thioalkalivibrio</taxon>
    </lineage>
</organism>
<dbReference type="Gene3D" id="3.30.428.10">
    <property type="entry name" value="HIT-like"/>
    <property type="match status" value="1"/>
</dbReference>